<evidence type="ECO:0000256" key="9">
    <source>
        <dbReference type="RuleBase" id="RU003357"/>
    </source>
</evidence>
<evidence type="ECO:0000256" key="4">
    <source>
        <dbReference type="ARBA" id="ARBA00022692"/>
    </source>
</evidence>
<evidence type="ECO:0000256" key="2">
    <source>
        <dbReference type="ARBA" id="ARBA00022448"/>
    </source>
</evidence>
<dbReference type="SUPFAM" id="SSF49464">
    <property type="entry name" value="Carboxypeptidase regulatory domain-like"/>
    <property type="match status" value="1"/>
</dbReference>
<dbReference type="EMBL" id="JACIER010000022">
    <property type="protein sequence ID" value="MBB4046086.1"/>
    <property type="molecule type" value="Genomic_DNA"/>
</dbReference>
<dbReference type="InterPro" id="IPR023997">
    <property type="entry name" value="TonB-dep_OMP_SusC/RagA_CS"/>
</dbReference>
<evidence type="ECO:0000256" key="10">
    <source>
        <dbReference type="SAM" id="SignalP"/>
    </source>
</evidence>
<dbReference type="InterPro" id="IPR008969">
    <property type="entry name" value="CarboxyPept-like_regulatory"/>
</dbReference>
<dbReference type="SUPFAM" id="SSF56935">
    <property type="entry name" value="Porins"/>
    <property type="match status" value="1"/>
</dbReference>
<dbReference type="InterPro" id="IPR039426">
    <property type="entry name" value="TonB-dep_rcpt-like"/>
</dbReference>
<dbReference type="NCBIfam" id="TIGR04056">
    <property type="entry name" value="OMP_RagA_SusC"/>
    <property type="match status" value="1"/>
</dbReference>
<dbReference type="Gene3D" id="2.170.130.10">
    <property type="entry name" value="TonB-dependent receptor, plug domain"/>
    <property type="match status" value="1"/>
</dbReference>
<keyword evidence="5 9" id="KW-0798">TonB box</keyword>
<accession>A0A840D3A8</accession>
<dbReference type="Proteomes" id="UP000560658">
    <property type="component" value="Unassembled WGS sequence"/>
</dbReference>
<keyword evidence="3 8" id="KW-1134">Transmembrane beta strand</keyword>
<dbReference type="InterPro" id="IPR036942">
    <property type="entry name" value="Beta-barrel_TonB_sf"/>
</dbReference>
<evidence type="ECO:0000256" key="3">
    <source>
        <dbReference type="ARBA" id="ARBA00022452"/>
    </source>
</evidence>
<dbReference type="PROSITE" id="PS52016">
    <property type="entry name" value="TONB_DEPENDENT_REC_3"/>
    <property type="match status" value="1"/>
</dbReference>
<dbReference type="InterPro" id="IPR000531">
    <property type="entry name" value="Beta-barrel_TonB"/>
</dbReference>
<dbReference type="AlphaFoldDB" id="A0A840D3A8"/>
<dbReference type="Gene3D" id="2.40.170.20">
    <property type="entry name" value="TonB-dependent receptor, beta-barrel domain"/>
    <property type="match status" value="1"/>
</dbReference>
<dbReference type="Pfam" id="PF07715">
    <property type="entry name" value="Plug"/>
    <property type="match status" value="1"/>
</dbReference>
<keyword evidence="10" id="KW-0732">Signal</keyword>
<evidence type="ECO:0000256" key="8">
    <source>
        <dbReference type="PROSITE-ProRule" id="PRU01360"/>
    </source>
</evidence>
<dbReference type="InterPro" id="IPR023996">
    <property type="entry name" value="TonB-dep_OMP_SusC/RagA"/>
</dbReference>
<dbReference type="Gene3D" id="2.60.40.1120">
    <property type="entry name" value="Carboxypeptidase-like, regulatory domain"/>
    <property type="match status" value="1"/>
</dbReference>
<evidence type="ECO:0000313" key="14">
    <source>
        <dbReference type="Proteomes" id="UP000560658"/>
    </source>
</evidence>
<feature type="chain" id="PRO_5032415003" evidence="10">
    <location>
        <begin position="35"/>
        <end position="1013"/>
    </location>
</feature>
<feature type="domain" description="TonB-dependent receptor-like beta-barrel" evidence="11">
    <location>
        <begin position="403"/>
        <end position="970"/>
    </location>
</feature>
<comment type="caution">
    <text evidence="13">The sequence shown here is derived from an EMBL/GenBank/DDBJ whole genome shotgun (WGS) entry which is preliminary data.</text>
</comment>
<keyword evidence="2 8" id="KW-0813">Transport</keyword>
<evidence type="ECO:0000256" key="6">
    <source>
        <dbReference type="ARBA" id="ARBA00023136"/>
    </source>
</evidence>
<dbReference type="Pfam" id="PF00593">
    <property type="entry name" value="TonB_dep_Rec_b-barrel"/>
    <property type="match status" value="1"/>
</dbReference>
<proteinExistence type="inferred from homology"/>
<reference evidence="13" key="1">
    <citation type="submission" date="2020-08" db="EMBL/GenBank/DDBJ databases">
        <title>Genomic Encyclopedia of Type Strains, Phase IV (KMG-IV): sequencing the most valuable type-strain genomes for metagenomic binning, comparative biology and taxonomic classification.</title>
        <authorList>
            <person name="Goeker M."/>
        </authorList>
    </citation>
    <scope>NUCLEOTIDE SEQUENCE [LARGE SCALE GENOMIC DNA]</scope>
    <source>
        <strain evidence="13">DSM 105720</strain>
    </source>
</reference>
<comment type="subcellular location">
    <subcellularLocation>
        <location evidence="1 8">Cell outer membrane</location>
        <topology evidence="1 8">Multi-pass membrane protein</topology>
    </subcellularLocation>
</comment>
<evidence type="ECO:0000256" key="7">
    <source>
        <dbReference type="ARBA" id="ARBA00023237"/>
    </source>
</evidence>
<sequence length="1013" mass="112753">MKTHENRALFSKTLLRATACLFFTAGVGYSPAFALPEMTEVMGTEIVQQQTVAISGIVKDKSGDPIVGANILEKGTSNGVVTNLSGQYNLRVKGPKSMLVVSYIGYKSQEIAIGSSRKIDVILEEDAELIDEIVVIGYGTQRKGDVTSAVSSVKAEDFTIGKIGDAAELIKGKVAGLTIAKGSGDPNAESTIRLRGVISLEGGSTPLVLVDGIEGNLGTVAPENIASIDVLKDASAAAIYGTRGANGVILITTKSGKRESRATASYSGYASFSKFGKKLDFMGPEDIRQGLTNFTDKGYDTDWLDAVSRTAFTHNHNFNITGGSKSTTYSADFNYRKEEGVIIDTFNEEMKMSFDVSHWMLNDMLKVNFNMLKGLHKNSATNASNGGDTNIYRQAIMRNPTEPIRNDDGTYYENFQVNYYYNPVGMVKERTGNYTNEWTRMTGNLTFEPIKGWQTNLMLATRRTNAHDKGYYTSQYFSQKMENHTGYAYHSFAESRTDNLEITSKYNATWGEHRFDGLAGYSYQYNVNEGFNANNYDFQNDFFEYNKLGIGAALKEGKAGMGSYKNDNKLIGFFGRVSYGYANKYNALVSVRQEGSSKFGENNKWGTFPSVSLGWTISNEQFMKGITWLNNLKLRAGYGVTGVIPSASYQSLTQYSLGDSYYYENGKWKPGLVVNSNPNPDLKWETSAEFNFGLDWSVLNDRLSGSVDVYTKKTSDMLWWFTVPTPPNLYNRTLANVGEMRNSGVEIAINATPVQTKNFEWKTTATMSHNVNKLLSLSNDLYETTNQIDDAGLGEPISLSTQRLEVGKSIGNFYGMKSVGVSENGLWMIENVKTGKIEEFTDNMLSNDDYRQYLGNTLPKVYLGWSNTFRYKNFDLSFQMTGQFGFKILNEARAYYENNSVAYNRLKSVRNAPYGGENVLSTAQKQTFVSYYLEKGDFLKMTNMTLGYTVPLRNNTFVKNIRAYVSGDNLFCITGYDGLDPELSNSDARSAGIDWRDKYPSIRSFTFGVNITF</sequence>
<keyword evidence="7 8" id="KW-0998">Cell outer membrane</keyword>
<feature type="domain" description="TonB-dependent receptor plug" evidence="12">
    <location>
        <begin position="144"/>
        <end position="248"/>
    </location>
</feature>
<evidence type="ECO:0000259" key="11">
    <source>
        <dbReference type="Pfam" id="PF00593"/>
    </source>
</evidence>
<dbReference type="GO" id="GO:0009279">
    <property type="term" value="C:cell outer membrane"/>
    <property type="evidence" value="ECO:0007669"/>
    <property type="project" value="UniProtKB-SubCell"/>
</dbReference>
<evidence type="ECO:0000256" key="5">
    <source>
        <dbReference type="ARBA" id="ARBA00023077"/>
    </source>
</evidence>
<keyword evidence="14" id="KW-1185">Reference proteome</keyword>
<evidence type="ECO:0000259" key="12">
    <source>
        <dbReference type="Pfam" id="PF07715"/>
    </source>
</evidence>
<protein>
    <submittedName>
        <fullName evidence="13">TonB-linked SusC/RagA family outer membrane protein</fullName>
    </submittedName>
</protein>
<keyword evidence="4 8" id="KW-0812">Transmembrane</keyword>
<name>A0A840D3A8_9BACE</name>
<dbReference type="Pfam" id="PF13715">
    <property type="entry name" value="CarbopepD_reg_2"/>
    <property type="match status" value="1"/>
</dbReference>
<evidence type="ECO:0000256" key="1">
    <source>
        <dbReference type="ARBA" id="ARBA00004571"/>
    </source>
</evidence>
<keyword evidence="6 8" id="KW-0472">Membrane</keyword>
<dbReference type="InterPro" id="IPR012910">
    <property type="entry name" value="Plug_dom"/>
</dbReference>
<gene>
    <name evidence="13" type="ORF">GGR06_003914</name>
</gene>
<dbReference type="RefSeq" id="WP_183209493.1">
    <property type="nucleotide sequence ID" value="NZ_JACIER010000022.1"/>
</dbReference>
<comment type="similarity">
    <text evidence="8 9">Belongs to the TonB-dependent receptor family.</text>
</comment>
<evidence type="ECO:0000313" key="13">
    <source>
        <dbReference type="EMBL" id="MBB4046086.1"/>
    </source>
</evidence>
<dbReference type="NCBIfam" id="TIGR04057">
    <property type="entry name" value="SusC_RagA_signa"/>
    <property type="match status" value="1"/>
</dbReference>
<feature type="signal peptide" evidence="10">
    <location>
        <begin position="1"/>
        <end position="34"/>
    </location>
</feature>
<organism evidence="13 14">
    <name type="scientific">Bacteroides reticulotermitis</name>
    <dbReference type="NCBI Taxonomy" id="1133319"/>
    <lineage>
        <taxon>Bacteria</taxon>
        <taxon>Pseudomonadati</taxon>
        <taxon>Bacteroidota</taxon>
        <taxon>Bacteroidia</taxon>
        <taxon>Bacteroidales</taxon>
        <taxon>Bacteroidaceae</taxon>
        <taxon>Bacteroides</taxon>
    </lineage>
</organism>
<dbReference type="InterPro" id="IPR037066">
    <property type="entry name" value="Plug_dom_sf"/>
</dbReference>